<dbReference type="Proteomes" id="UP001196408">
    <property type="component" value="Unassembled WGS sequence"/>
</dbReference>
<dbReference type="Pfam" id="PF04221">
    <property type="entry name" value="RelB"/>
    <property type="match status" value="1"/>
</dbReference>
<protein>
    <submittedName>
        <fullName evidence="1">Type II toxin-antitoxin system RelB/DinJ family antitoxin</fullName>
    </submittedName>
</protein>
<gene>
    <name evidence="1" type="ORF">KSV97_05725</name>
    <name evidence="2" type="ORF">KSW06_05760</name>
</gene>
<reference evidence="1 4" key="1">
    <citation type="submission" date="2021-06" db="EMBL/GenBank/DDBJ databases">
        <title>Collection of gut derived symbiotic bacterial strains cultured from healthy donors.</title>
        <authorList>
            <person name="Lin H."/>
            <person name="Littmann E."/>
            <person name="Pamer E.G."/>
        </authorList>
    </citation>
    <scope>NUCLEOTIDE SEQUENCE</scope>
    <source>
        <strain evidence="2 4">MSK.21.70</strain>
        <strain evidence="1">MSK.21.82</strain>
    </source>
</reference>
<proteinExistence type="predicted"/>
<accession>A0AAW4N0K9</accession>
<dbReference type="EMBL" id="JAHOEF010000028">
    <property type="protein sequence ID" value="MBV3382723.1"/>
    <property type="molecule type" value="Genomic_DNA"/>
</dbReference>
<keyword evidence="4" id="KW-1185">Reference proteome</keyword>
<dbReference type="Proteomes" id="UP001197492">
    <property type="component" value="Unassembled WGS sequence"/>
</dbReference>
<evidence type="ECO:0000313" key="2">
    <source>
        <dbReference type="EMBL" id="MBV3392761.1"/>
    </source>
</evidence>
<sequence>MYGELGIDLNTAINVFLRQSLRVGGFPFDVRLKQPNKETIEAMLEAERIARDPSVKRYSNVEEALKALKE</sequence>
<name>A0AAW4N0K9_9FIRM</name>
<evidence type="ECO:0000313" key="1">
    <source>
        <dbReference type="EMBL" id="MBV3382723.1"/>
    </source>
</evidence>
<organism evidence="1 3">
    <name type="scientific">Catenibacterium mitsuokai</name>
    <dbReference type="NCBI Taxonomy" id="100886"/>
    <lineage>
        <taxon>Bacteria</taxon>
        <taxon>Bacillati</taxon>
        <taxon>Bacillota</taxon>
        <taxon>Erysipelotrichia</taxon>
        <taxon>Erysipelotrichales</taxon>
        <taxon>Coprobacillaceae</taxon>
        <taxon>Catenibacterium</taxon>
    </lineage>
</organism>
<evidence type="ECO:0000313" key="4">
    <source>
        <dbReference type="Proteomes" id="UP001197492"/>
    </source>
</evidence>
<evidence type="ECO:0000313" key="3">
    <source>
        <dbReference type="Proteomes" id="UP001196408"/>
    </source>
</evidence>
<dbReference type="EMBL" id="JAHOEL010000028">
    <property type="protein sequence ID" value="MBV3392761.1"/>
    <property type="molecule type" value="Genomic_DNA"/>
</dbReference>
<dbReference type="InterPro" id="IPR007337">
    <property type="entry name" value="RelB/DinJ"/>
</dbReference>
<comment type="caution">
    <text evidence="1">The sequence shown here is derived from an EMBL/GenBank/DDBJ whole genome shotgun (WGS) entry which is preliminary data.</text>
</comment>
<dbReference type="AlphaFoldDB" id="A0AAW4N0K9"/>